<protein>
    <submittedName>
        <fullName evidence="1">Uncharacterized protein</fullName>
    </submittedName>
</protein>
<proteinExistence type="predicted"/>
<name>A0A2L2SYM0_9HYPO</name>
<dbReference type="AlphaFoldDB" id="A0A2L2SYM0"/>
<dbReference type="EMBL" id="LN649230">
    <property type="protein sequence ID" value="CEI61919.1"/>
    <property type="molecule type" value="Genomic_DNA"/>
</dbReference>
<dbReference type="Proteomes" id="UP000245910">
    <property type="component" value="Chromosome II"/>
</dbReference>
<organism evidence="1 2">
    <name type="scientific">Fusarium venenatum</name>
    <dbReference type="NCBI Taxonomy" id="56646"/>
    <lineage>
        <taxon>Eukaryota</taxon>
        <taxon>Fungi</taxon>
        <taxon>Dikarya</taxon>
        <taxon>Ascomycota</taxon>
        <taxon>Pezizomycotina</taxon>
        <taxon>Sordariomycetes</taxon>
        <taxon>Hypocreomycetidae</taxon>
        <taxon>Hypocreales</taxon>
        <taxon>Nectriaceae</taxon>
        <taxon>Fusarium</taxon>
    </lineage>
</organism>
<sequence length="61" mass="7123">MSPVKDEKAFINSLERLFASESDWSLIGPKDGIYRVRSWVIKDIVKELRKMENSGLEPERK</sequence>
<accession>A0A2L2SYM0</accession>
<evidence type="ECO:0000313" key="1">
    <source>
        <dbReference type="EMBL" id="CEI61919.1"/>
    </source>
</evidence>
<keyword evidence="2" id="KW-1185">Reference proteome</keyword>
<evidence type="ECO:0000313" key="2">
    <source>
        <dbReference type="Proteomes" id="UP000245910"/>
    </source>
</evidence>
<reference evidence="2" key="1">
    <citation type="submission" date="2014-10" db="EMBL/GenBank/DDBJ databases">
        <authorList>
            <person name="King R."/>
        </authorList>
    </citation>
    <scope>NUCLEOTIDE SEQUENCE [LARGE SCALE GENOMIC DNA]</scope>
    <source>
        <strain evidence="2">A3/5</strain>
    </source>
</reference>